<gene>
    <name evidence="2" type="ORF">IFR04_000536</name>
</gene>
<protein>
    <submittedName>
        <fullName evidence="2">Uncharacterized protein</fullName>
    </submittedName>
</protein>
<proteinExistence type="predicted"/>
<dbReference type="EMBL" id="JAFJYH010000003">
    <property type="protein sequence ID" value="KAG4426353.1"/>
    <property type="molecule type" value="Genomic_DNA"/>
</dbReference>
<feature type="transmembrane region" description="Helical" evidence="1">
    <location>
        <begin position="12"/>
        <end position="35"/>
    </location>
</feature>
<accession>A0A8H8BWL5</accession>
<evidence type="ECO:0000256" key="1">
    <source>
        <dbReference type="SAM" id="Phobius"/>
    </source>
</evidence>
<keyword evidence="3" id="KW-1185">Reference proteome</keyword>
<organism evidence="2 3">
    <name type="scientific">Cadophora malorum</name>
    <dbReference type="NCBI Taxonomy" id="108018"/>
    <lineage>
        <taxon>Eukaryota</taxon>
        <taxon>Fungi</taxon>
        <taxon>Dikarya</taxon>
        <taxon>Ascomycota</taxon>
        <taxon>Pezizomycotina</taxon>
        <taxon>Leotiomycetes</taxon>
        <taxon>Helotiales</taxon>
        <taxon>Ploettnerulaceae</taxon>
        <taxon>Cadophora</taxon>
    </lineage>
</organism>
<evidence type="ECO:0000313" key="3">
    <source>
        <dbReference type="Proteomes" id="UP000664132"/>
    </source>
</evidence>
<evidence type="ECO:0000313" key="2">
    <source>
        <dbReference type="EMBL" id="KAG4426353.1"/>
    </source>
</evidence>
<reference evidence="2" key="1">
    <citation type="submission" date="2021-02" db="EMBL/GenBank/DDBJ databases">
        <title>Genome sequence Cadophora malorum strain M34.</title>
        <authorList>
            <person name="Stefanovic E."/>
            <person name="Vu D."/>
            <person name="Scully C."/>
            <person name="Dijksterhuis J."/>
            <person name="Roader J."/>
            <person name="Houbraken J."/>
        </authorList>
    </citation>
    <scope>NUCLEOTIDE SEQUENCE</scope>
    <source>
        <strain evidence="2">M34</strain>
    </source>
</reference>
<dbReference type="AlphaFoldDB" id="A0A8H8BWL5"/>
<keyword evidence="1" id="KW-0472">Membrane</keyword>
<keyword evidence="1" id="KW-0812">Transmembrane</keyword>
<sequence length="594" mass="67222">MVSGPDIITYIGIPLAVLGVLPIIYNTITTLATLAKVRRMLRHGRLAGIARGDVINHVIEVELPRYTIAPLHREEQRHEYWRLSEYPSHIPGGTYTTFNWRRHNTGLKTQRIDYSDQLRQPQAEIGFEELLSFLLDLGAVPDPSGFRMLRGSGLWVPIGTPLLLSPDRHEAVLTIAPLDDSDGKLSLAVRWSSNWGMRNPASLPPYWVRLRGADRKGLTPGEHTRDRKEAVKVTSTDENMMKFTEPDCKDAEECTTPEARVNEVAGDWKQAAEHEAHMPETLGSMGTNSPMLGVSSTEEFVPTIRCQVGVHGLLTATPDDIDPLLFEPLDINHLEVDETNVNTVGIWFASVLTALSTSSQTILWNYKIPAEILAFAKRDTIPCGILVLLNVVEESATPEWATKYNDEEEIREAQMRKQRDQSKALMREMQLPPAEKSRAFHERVRKEHDDWIDGLNATRRRDAQRAETRIIEAIQSPKWDNKLVAEHNLLWLKKEGHVENTHDLKRSVEILLWRMVNEPIFAQDLAQSLFSWQAFVDNGGMRKAEYLALKENQIVFAYASLFLAVIKASVTAAHGSLAMDLQECMRIWKTVRLG</sequence>
<keyword evidence="1" id="KW-1133">Transmembrane helix</keyword>
<comment type="caution">
    <text evidence="2">The sequence shown here is derived from an EMBL/GenBank/DDBJ whole genome shotgun (WGS) entry which is preliminary data.</text>
</comment>
<name>A0A8H8BWL5_9HELO</name>
<dbReference type="Proteomes" id="UP000664132">
    <property type="component" value="Unassembled WGS sequence"/>
</dbReference>
<dbReference type="OrthoDB" id="3166386at2759"/>